<name>A0ABU9VLF6_9BACI</name>
<dbReference type="PANTHER" id="PTHR42701">
    <property type="entry name" value="IMIDAZOLE GLYCEROL PHOSPHATE SYNTHASE SUBUNIT HISH"/>
    <property type="match status" value="1"/>
</dbReference>
<dbReference type="PANTHER" id="PTHR42701:SF1">
    <property type="entry name" value="IMIDAZOLE GLYCEROL PHOSPHATE SYNTHASE SUBUNIT HISH"/>
    <property type="match status" value="1"/>
</dbReference>
<evidence type="ECO:0000259" key="11">
    <source>
        <dbReference type="Pfam" id="PF00117"/>
    </source>
</evidence>
<sequence length="213" mass="23589">MIGIVDYGMGNLHSVSKALERIGLPYLISEDIEELSKTDGLLLPGVGAFPDAMEILNETGKSEFLKQWAADEKPLMGICLGMQLLFEESEEHRQTLGLGLLPGKVTKFSGVTSEGESYKIPHMGWNQLQFHQDHAILHEVEPGYVYFVHSYAVQTEDQDILLATSDYHQDVPAIVGRGSVVGTQFHPEKSSQVGMELLKNFGLLVEKGVKQFD</sequence>
<dbReference type="RefSeq" id="WP_343131309.1">
    <property type="nucleotide sequence ID" value="NZ_JBCITK010000001.1"/>
</dbReference>
<dbReference type="Pfam" id="PF00117">
    <property type="entry name" value="GATase"/>
    <property type="match status" value="1"/>
</dbReference>
<keyword evidence="4 10" id="KW-0378">Hydrolase</keyword>
<protein>
    <recommendedName>
        <fullName evidence="10">Imidazole glycerol phosphate synthase subunit HisH</fullName>
        <ecNumber evidence="10">4.3.2.10</ecNumber>
    </recommendedName>
    <alternativeName>
        <fullName evidence="10">IGP synthase glutaminase subunit</fullName>
        <ecNumber evidence="10">3.5.1.2</ecNumber>
    </alternativeName>
    <alternativeName>
        <fullName evidence="10">IGP synthase subunit HisH</fullName>
    </alternativeName>
    <alternativeName>
        <fullName evidence="10">ImGP synthase subunit HisH</fullName>
        <shortName evidence="10">IGPS subunit HisH</shortName>
    </alternativeName>
</protein>
<evidence type="ECO:0000256" key="6">
    <source>
        <dbReference type="ARBA" id="ARBA00023102"/>
    </source>
</evidence>
<dbReference type="Gene3D" id="3.40.50.880">
    <property type="match status" value="1"/>
</dbReference>
<accession>A0ABU9VLF6</accession>
<dbReference type="PROSITE" id="PS51273">
    <property type="entry name" value="GATASE_TYPE_1"/>
    <property type="match status" value="1"/>
</dbReference>
<dbReference type="EC" id="4.3.2.10" evidence="10"/>
<evidence type="ECO:0000256" key="9">
    <source>
        <dbReference type="ARBA" id="ARBA00049534"/>
    </source>
</evidence>
<evidence type="ECO:0000313" key="12">
    <source>
        <dbReference type="EMBL" id="MEN0644668.1"/>
    </source>
</evidence>
<evidence type="ECO:0000256" key="2">
    <source>
        <dbReference type="ARBA" id="ARBA00011152"/>
    </source>
</evidence>
<dbReference type="InterPro" id="IPR029062">
    <property type="entry name" value="Class_I_gatase-like"/>
</dbReference>
<evidence type="ECO:0000256" key="8">
    <source>
        <dbReference type="ARBA" id="ARBA00047838"/>
    </source>
</evidence>
<keyword evidence="5 10" id="KW-0315">Glutamine amidotransferase</keyword>
<organism evidence="12 13">
    <name type="scientific">Alkalicoccobacillus gibsonii</name>
    <dbReference type="NCBI Taxonomy" id="79881"/>
    <lineage>
        <taxon>Bacteria</taxon>
        <taxon>Bacillati</taxon>
        <taxon>Bacillota</taxon>
        <taxon>Bacilli</taxon>
        <taxon>Bacillales</taxon>
        <taxon>Bacillaceae</taxon>
        <taxon>Alkalicoccobacillus</taxon>
    </lineage>
</organism>
<feature type="active site" evidence="10">
    <location>
        <position position="188"/>
    </location>
</feature>
<comment type="caution">
    <text evidence="12">The sequence shown here is derived from an EMBL/GenBank/DDBJ whole genome shotgun (WGS) entry which is preliminary data.</text>
</comment>
<dbReference type="SUPFAM" id="SSF52317">
    <property type="entry name" value="Class I glutamine amidotransferase-like"/>
    <property type="match status" value="1"/>
</dbReference>
<comment type="subcellular location">
    <subcellularLocation>
        <location evidence="10">Cytoplasm</location>
    </subcellularLocation>
</comment>
<dbReference type="CDD" id="cd01748">
    <property type="entry name" value="GATase1_IGP_Synthase"/>
    <property type="match status" value="1"/>
</dbReference>
<dbReference type="PROSITE" id="PS51274">
    <property type="entry name" value="GATASE_COBBQ"/>
    <property type="match status" value="1"/>
</dbReference>
<comment type="catalytic activity">
    <reaction evidence="8 10">
        <text>5-[(5-phospho-1-deoxy-D-ribulos-1-ylimino)methylamino]-1-(5-phospho-beta-D-ribosyl)imidazole-4-carboxamide + L-glutamine = D-erythro-1-(imidazol-4-yl)glycerol 3-phosphate + 5-amino-1-(5-phospho-beta-D-ribosyl)imidazole-4-carboxamide + L-glutamate + H(+)</text>
        <dbReference type="Rhea" id="RHEA:24793"/>
        <dbReference type="ChEBI" id="CHEBI:15378"/>
        <dbReference type="ChEBI" id="CHEBI:29985"/>
        <dbReference type="ChEBI" id="CHEBI:58278"/>
        <dbReference type="ChEBI" id="CHEBI:58359"/>
        <dbReference type="ChEBI" id="CHEBI:58475"/>
        <dbReference type="ChEBI" id="CHEBI:58525"/>
        <dbReference type="EC" id="4.3.2.10"/>
    </reaction>
</comment>
<comment type="pathway">
    <text evidence="1 10">Amino-acid biosynthesis; L-histidine biosynthesis; L-histidine from 5-phospho-alpha-D-ribose 1-diphosphate: step 5/9.</text>
</comment>
<evidence type="ECO:0000256" key="5">
    <source>
        <dbReference type="ARBA" id="ARBA00022962"/>
    </source>
</evidence>
<feature type="domain" description="Glutamine amidotransferase" evidence="11">
    <location>
        <begin position="4"/>
        <end position="201"/>
    </location>
</feature>
<evidence type="ECO:0000256" key="10">
    <source>
        <dbReference type="HAMAP-Rule" id="MF_00278"/>
    </source>
</evidence>
<keyword evidence="6 10" id="KW-0368">Histidine biosynthesis</keyword>
<dbReference type="HAMAP" id="MF_00278">
    <property type="entry name" value="HisH"/>
    <property type="match status" value="1"/>
</dbReference>
<evidence type="ECO:0000256" key="1">
    <source>
        <dbReference type="ARBA" id="ARBA00005091"/>
    </source>
</evidence>
<evidence type="ECO:0000256" key="3">
    <source>
        <dbReference type="ARBA" id="ARBA00022605"/>
    </source>
</evidence>
<dbReference type="Proteomes" id="UP001418796">
    <property type="component" value="Unassembled WGS sequence"/>
</dbReference>
<dbReference type="GO" id="GO:0016829">
    <property type="term" value="F:lyase activity"/>
    <property type="evidence" value="ECO:0007669"/>
    <property type="project" value="UniProtKB-KW"/>
</dbReference>
<feature type="active site" evidence="10">
    <location>
        <position position="186"/>
    </location>
</feature>
<dbReference type="InterPro" id="IPR010139">
    <property type="entry name" value="Imidazole-glycPsynth_HisH"/>
</dbReference>
<dbReference type="EMBL" id="JBCITK010000001">
    <property type="protein sequence ID" value="MEN0644668.1"/>
    <property type="molecule type" value="Genomic_DNA"/>
</dbReference>
<evidence type="ECO:0000256" key="7">
    <source>
        <dbReference type="ARBA" id="ARBA00023239"/>
    </source>
</evidence>
<dbReference type="EC" id="3.5.1.2" evidence="10"/>
<dbReference type="PIRSF" id="PIRSF000495">
    <property type="entry name" value="Amidotransf_hisH"/>
    <property type="match status" value="1"/>
</dbReference>
<dbReference type="NCBIfam" id="TIGR01855">
    <property type="entry name" value="IMP_synth_hisH"/>
    <property type="match status" value="1"/>
</dbReference>
<proteinExistence type="inferred from homology"/>
<keyword evidence="13" id="KW-1185">Reference proteome</keyword>
<keyword evidence="10" id="KW-0963">Cytoplasm</keyword>
<comment type="subunit">
    <text evidence="2 10">Heterodimer of HisH and HisF.</text>
</comment>
<comment type="catalytic activity">
    <reaction evidence="9 10">
        <text>L-glutamine + H2O = L-glutamate + NH4(+)</text>
        <dbReference type="Rhea" id="RHEA:15889"/>
        <dbReference type="ChEBI" id="CHEBI:15377"/>
        <dbReference type="ChEBI" id="CHEBI:28938"/>
        <dbReference type="ChEBI" id="CHEBI:29985"/>
        <dbReference type="ChEBI" id="CHEBI:58359"/>
        <dbReference type="EC" id="3.5.1.2"/>
    </reaction>
</comment>
<keyword evidence="3 10" id="KW-0028">Amino-acid biosynthesis</keyword>
<comment type="function">
    <text evidence="10">IGPS catalyzes the conversion of PRFAR and glutamine to IGP, AICAR and glutamate. The HisH subunit catalyzes the hydrolysis of glutamine to glutamate and ammonia as part of the synthesis of IGP and AICAR. The resulting ammonia molecule is channeled to the active site of HisF.</text>
</comment>
<feature type="active site" description="Nucleophile" evidence="10">
    <location>
        <position position="79"/>
    </location>
</feature>
<evidence type="ECO:0000313" key="13">
    <source>
        <dbReference type="Proteomes" id="UP001418796"/>
    </source>
</evidence>
<evidence type="ECO:0000256" key="4">
    <source>
        <dbReference type="ARBA" id="ARBA00022801"/>
    </source>
</evidence>
<dbReference type="InterPro" id="IPR017926">
    <property type="entry name" value="GATASE"/>
</dbReference>
<reference evidence="12 13" key="1">
    <citation type="submission" date="2024-03" db="EMBL/GenBank/DDBJ databases">
        <title>Bacilli Hybrid Assemblies.</title>
        <authorList>
            <person name="Kovac J."/>
        </authorList>
    </citation>
    <scope>NUCLEOTIDE SEQUENCE [LARGE SCALE GENOMIC DNA]</scope>
    <source>
        <strain evidence="12 13">FSL R7-0666</strain>
    </source>
</reference>
<gene>
    <name evidence="10 12" type="primary">hisH</name>
    <name evidence="12" type="ORF">MKY91_16065</name>
</gene>
<keyword evidence="7 10" id="KW-0456">Lyase</keyword>